<gene>
    <name evidence="2" type="ORF">PanWU01x14_332550</name>
</gene>
<reference evidence="3" key="1">
    <citation type="submission" date="2016-06" db="EMBL/GenBank/DDBJ databases">
        <title>Parallel loss of symbiosis genes in relatives of nitrogen-fixing non-legume Parasponia.</title>
        <authorList>
            <person name="Van Velzen R."/>
            <person name="Holmer R."/>
            <person name="Bu F."/>
            <person name="Rutten L."/>
            <person name="Van Zeijl A."/>
            <person name="Liu W."/>
            <person name="Santuari L."/>
            <person name="Cao Q."/>
            <person name="Sharma T."/>
            <person name="Shen D."/>
            <person name="Roswanjaya Y."/>
            <person name="Wardhani T."/>
            <person name="Kalhor M.S."/>
            <person name="Jansen J."/>
            <person name="Van den Hoogen J."/>
            <person name="Gungor B."/>
            <person name="Hartog M."/>
            <person name="Hontelez J."/>
            <person name="Verver J."/>
            <person name="Yang W.-C."/>
            <person name="Schijlen E."/>
            <person name="Repin R."/>
            <person name="Schilthuizen M."/>
            <person name="Schranz E."/>
            <person name="Heidstra R."/>
            <person name="Miyata K."/>
            <person name="Fedorova E."/>
            <person name="Kohlen W."/>
            <person name="Bisseling T."/>
            <person name="Smit S."/>
            <person name="Geurts R."/>
        </authorList>
    </citation>
    <scope>NUCLEOTIDE SEQUENCE [LARGE SCALE GENOMIC DNA]</scope>
    <source>
        <strain evidence="3">cv. WU1-14</strain>
    </source>
</reference>
<feature type="compositionally biased region" description="Polar residues" evidence="1">
    <location>
        <begin position="32"/>
        <end position="45"/>
    </location>
</feature>
<dbReference type="AlphaFoldDB" id="A0A2P5AHB3"/>
<dbReference type="EMBL" id="JXTB01000591">
    <property type="protein sequence ID" value="PON35920.1"/>
    <property type="molecule type" value="Genomic_DNA"/>
</dbReference>
<proteinExistence type="predicted"/>
<name>A0A2P5AHB3_PARAD</name>
<sequence>MRIKRQNSFKPGDLVTPLSTNVAYCQFGHDFGNSQDGYNSGGSSNFKDRGRGSNHGGRNGSNRGNHSVCQVYGKLGSDTKLIKSQIEIFEIDL</sequence>
<protein>
    <submittedName>
        <fullName evidence="2">Uncharacterized protein</fullName>
    </submittedName>
</protein>
<organism evidence="2 3">
    <name type="scientific">Parasponia andersonii</name>
    <name type="common">Sponia andersonii</name>
    <dbReference type="NCBI Taxonomy" id="3476"/>
    <lineage>
        <taxon>Eukaryota</taxon>
        <taxon>Viridiplantae</taxon>
        <taxon>Streptophyta</taxon>
        <taxon>Embryophyta</taxon>
        <taxon>Tracheophyta</taxon>
        <taxon>Spermatophyta</taxon>
        <taxon>Magnoliopsida</taxon>
        <taxon>eudicotyledons</taxon>
        <taxon>Gunneridae</taxon>
        <taxon>Pentapetalae</taxon>
        <taxon>rosids</taxon>
        <taxon>fabids</taxon>
        <taxon>Rosales</taxon>
        <taxon>Cannabaceae</taxon>
        <taxon>Parasponia</taxon>
    </lineage>
</organism>
<keyword evidence="3" id="KW-1185">Reference proteome</keyword>
<evidence type="ECO:0000313" key="3">
    <source>
        <dbReference type="Proteomes" id="UP000237105"/>
    </source>
</evidence>
<evidence type="ECO:0000313" key="2">
    <source>
        <dbReference type="EMBL" id="PON35920.1"/>
    </source>
</evidence>
<comment type="caution">
    <text evidence="2">The sequence shown here is derived from an EMBL/GenBank/DDBJ whole genome shotgun (WGS) entry which is preliminary data.</text>
</comment>
<accession>A0A2P5AHB3</accession>
<dbReference type="Proteomes" id="UP000237105">
    <property type="component" value="Unassembled WGS sequence"/>
</dbReference>
<feature type="region of interest" description="Disordered" evidence="1">
    <location>
        <begin position="31"/>
        <end position="67"/>
    </location>
</feature>
<evidence type="ECO:0000256" key="1">
    <source>
        <dbReference type="SAM" id="MobiDB-lite"/>
    </source>
</evidence>